<dbReference type="PANTHER" id="PTHR19288:SF44">
    <property type="entry name" value="PHOSPHOLYSINE PHOSPHOHISTIDINE INORGANIC PYROPHOSPHATE PHOSPHATASE"/>
    <property type="match status" value="1"/>
</dbReference>
<dbReference type="Proteomes" id="UP000230750">
    <property type="component" value="Unassembled WGS sequence"/>
</dbReference>
<proteinExistence type="predicted"/>
<dbReference type="GO" id="GO:0005829">
    <property type="term" value="C:cytosol"/>
    <property type="evidence" value="ECO:0007669"/>
    <property type="project" value="TreeGrafter"/>
</dbReference>
<dbReference type="InterPro" id="IPR036412">
    <property type="entry name" value="HAD-like_sf"/>
</dbReference>
<dbReference type="GO" id="GO:0016791">
    <property type="term" value="F:phosphatase activity"/>
    <property type="evidence" value="ECO:0007669"/>
    <property type="project" value="TreeGrafter"/>
</dbReference>
<dbReference type="EMBL" id="MRZV01001047">
    <property type="protein sequence ID" value="PIK41150.1"/>
    <property type="molecule type" value="Genomic_DNA"/>
</dbReference>
<organism evidence="1 2">
    <name type="scientific">Stichopus japonicus</name>
    <name type="common">Sea cucumber</name>
    <dbReference type="NCBI Taxonomy" id="307972"/>
    <lineage>
        <taxon>Eukaryota</taxon>
        <taxon>Metazoa</taxon>
        <taxon>Echinodermata</taxon>
        <taxon>Eleutherozoa</taxon>
        <taxon>Echinozoa</taxon>
        <taxon>Holothuroidea</taxon>
        <taxon>Aspidochirotacea</taxon>
        <taxon>Aspidochirotida</taxon>
        <taxon>Stichopodidae</taxon>
        <taxon>Apostichopus</taxon>
    </lineage>
</organism>
<name>A0A2G8JZI6_STIJA</name>
<gene>
    <name evidence="1" type="ORF">BSL78_21999</name>
</gene>
<dbReference type="PANTHER" id="PTHR19288">
    <property type="entry name" value="4-NITROPHENYLPHOSPHATASE-RELATED"/>
    <property type="match status" value="1"/>
</dbReference>
<keyword evidence="2" id="KW-1185">Reference proteome</keyword>
<protein>
    <submittedName>
        <fullName evidence="1">Putative phospholysine phosphohistidine inorganic pyrophosphate phosphatase</fullName>
    </submittedName>
</protein>
<dbReference type="SUPFAM" id="SSF56784">
    <property type="entry name" value="HAD-like"/>
    <property type="match status" value="1"/>
</dbReference>
<dbReference type="STRING" id="307972.A0A2G8JZI6"/>
<dbReference type="Gene3D" id="3.40.50.1000">
    <property type="entry name" value="HAD superfamily/HAD-like"/>
    <property type="match status" value="2"/>
</dbReference>
<dbReference type="OrthoDB" id="426235at2759"/>
<dbReference type="SMR" id="A0A2G8JZI6"/>
<accession>A0A2G8JZI6</accession>
<dbReference type="AlphaFoldDB" id="A0A2G8JZI6"/>
<dbReference type="InterPro" id="IPR023214">
    <property type="entry name" value="HAD_sf"/>
</dbReference>
<comment type="caution">
    <text evidence="1">The sequence shown here is derived from an EMBL/GenBank/DDBJ whole genome shotgun (WGS) entry which is preliminary data.</text>
</comment>
<reference evidence="1 2" key="1">
    <citation type="journal article" date="2017" name="PLoS Biol.">
        <title>The sea cucumber genome provides insights into morphological evolution and visceral regeneration.</title>
        <authorList>
            <person name="Zhang X."/>
            <person name="Sun L."/>
            <person name="Yuan J."/>
            <person name="Sun Y."/>
            <person name="Gao Y."/>
            <person name="Zhang L."/>
            <person name="Li S."/>
            <person name="Dai H."/>
            <person name="Hamel J.F."/>
            <person name="Liu C."/>
            <person name="Yu Y."/>
            <person name="Liu S."/>
            <person name="Lin W."/>
            <person name="Guo K."/>
            <person name="Jin S."/>
            <person name="Xu P."/>
            <person name="Storey K.B."/>
            <person name="Huan P."/>
            <person name="Zhang T."/>
            <person name="Zhou Y."/>
            <person name="Zhang J."/>
            <person name="Lin C."/>
            <person name="Li X."/>
            <person name="Xing L."/>
            <person name="Huo D."/>
            <person name="Sun M."/>
            <person name="Wang L."/>
            <person name="Mercier A."/>
            <person name="Li F."/>
            <person name="Yang H."/>
            <person name="Xiang J."/>
        </authorList>
    </citation>
    <scope>NUCLEOTIDE SEQUENCE [LARGE SCALE GENOMIC DNA]</scope>
    <source>
        <strain evidence="1">Shaxun</strain>
        <tissue evidence="1">Muscle</tissue>
    </source>
</reference>
<dbReference type="InterPro" id="IPR006357">
    <property type="entry name" value="HAD-SF_hydro_IIA"/>
</dbReference>
<evidence type="ECO:0000313" key="2">
    <source>
        <dbReference type="Proteomes" id="UP000230750"/>
    </source>
</evidence>
<dbReference type="GO" id="GO:0004427">
    <property type="term" value="F:inorganic diphosphate phosphatase activity"/>
    <property type="evidence" value="ECO:0007669"/>
    <property type="project" value="TreeGrafter"/>
</dbReference>
<dbReference type="Pfam" id="PF13344">
    <property type="entry name" value="Hydrolase_6"/>
    <property type="match status" value="1"/>
</dbReference>
<evidence type="ECO:0000313" key="1">
    <source>
        <dbReference type="EMBL" id="PIK41150.1"/>
    </source>
</evidence>
<sequence>MSVTDWFSLNKNIEGVLLDISGVLYNSDASGGKAIAGSVEAVKRLKASHLKVRFCTNESQHIRSHLVQRLQGLGFDVEAHEVFSPAPAACQLVKDRGLVPHLLVDDKNLLNIPYSPQNPPPLHPPLLRLNLPEFEAFKDDEGKTPNCVVIGDAVERFTYQTLNDAFRVLIASEEPLLITLGIGKYYRESGELMMDVGPFTKALETCDKVKAKCRFEAVSRLENKEKHKE</sequence>